<dbReference type="EMBL" id="UINC01188825">
    <property type="protein sequence ID" value="SVE02230.1"/>
    <property type="molecule type" value="Genomic_DNA"/>
</dbReference>
<dbReference type="GO" id="GO:0015421">
    <property type="term" value="F:ABC-type oligopeptide transporter activity"/>
    <property type="evidence" value="ECO:0007669"/>
    <property type="project" value="TreeGrafter"/>
</dbReference>
<dbReference type="SUPFAM" id="SSF52540">
    <property type="entry name" value="P-loop containing nucleoside triphosphate hydrolases"/>
    <property type="match status" value="1"/>
</dbReference>
<evidence type="ECO:0000313" key="1">
    <source>
        <dbReference type="EMBL" id="SVE02230.1"/>
    </source>
</evidence>
<feature type="non-terminal residue" evidence="1">
    <location>
        <position position="1"/>
    </location>
</feature>
<dbReference type="InterPro" id="IPR027417">
    <property type="entry name" value="P-loop_NTPase"/>
</dbReference>
<evidence type="ECO:0008006" key="2">
    <source>
        <dbReference type="Google" id="ProtNLM"/>
    </source>
</evidence>
<gene>
    <name evidence="1" type="ORF">METZ01_LOCUS455084</name>
</gene>
<name>A0A383A3T1_9ZZZZ</name>
<dbReference type="PANTHER" id="PTHR43394:SF1">
    <property type="entry name" value="ATP-BINDING CASSETTE SUB-FAMILY B MEMBER 10, MITOCHONDRIAL"/>
    <property type="match status" value="1"/>
</dbReference>
<sequence length="89" mass="9944">NPDILILDEATSALDTESERKVQKAIDHLVQNRTVIVIAHRLSTITNANQIIVLDEGRLVESGTHDDLLISNGTYKKLHNIQFGEQTLK</sequence>
<proteinExistence type="predicted"/>
<accession>A0A383A3T1</accession>
<reference evidence="1" key="1">
    <citation type="submission" date="2018-05" db="EMBL/GenBank/DDBJ databases">
        <authorList>
            <person name="Lanie J.A."/>
            <person name="Ng W.-L."/>
            <person name="Kazmierczak K.M."/>
            <person name="Andrzejewski T.M."/>
            <person name="Davidsen T.M."/>
            <person name="Wayne K.J."/>
            <person name="Tettelin H."/>
            <person name="Glass J.I."/>
            <person name="Rusch D."/>
            <person name="Podicherti R."/>
            <person name="Tsui H.-C.T."/>
            <person name="Winkler M.E."/>
        </authorList>
    </citation>
    <scope>NUCLEOTIDE SEQUENCE</scope>
</reference>
<organism evidence="1">
    <name type="scientific">marine metagenome</name>
    <dbReference type="NCBI Taxonomy" id="408172"/>
    <lineage>
        <taxon>unclassified sequences</taxon>
        <taxon>metagenomes</taxon>
        <taxon>ecological metagenomes</taxon>
    </lineage>
</organism>
<dbReference type="Gene3D" id="3.40.50.300">
    <property type="entry name" value="P-loop containing nucleotide triphosphate hydrolases"/>
    <property type="match status" value="1"/>
</dbReference>
<protein>
    <recommendedName>
        <fullName evidence="2">ABC transporter domain-containing protein</fullName>
    </recommendedName>
</protein>
<dbReference type="PANTHER" id="PTHR43394">
    <property type="entry name" value="ATP-DEPENDENT PERMEASE MDL1, MITOCHONDRIAL"/>
    <property type="match status" value="1"/>
</dbReference>
<dbReference type="InterPro" id="IPR039421">
    <property type="entry name" value="Type_1_exporter"/>
</dbReference>
<dbReference type="AlphaFoldDB" id="A0A383A3T1"/>